<dbReference type="InterPro" id="IPR000014">
    <property type="entry name" value="PAS"/>
</dbReference>
<feature type="transmembrane region" description="Helical" evidence="9">
    <location>
        <begin position="6"/>
        <end position="24"/>
    </location>
</feature>
<feature type="transmembrane region" description="Helical" evidence="9">
    <location>
        <begin position="36"/>
        <end position="59"/>
    </location>
</feature>
<evidence type="ECO:0000256" key="7">
    <source>
        <dbReference type="ARBA" id="ARBA00022840"/>
    </source>
</evidence>
<feature type="transmembrane region" description="Helical" evidence="9">
    <location>
        <begin position="165"/>
        <end position="182"/>
    </location>
</feature>
<protein>
    <recommendedName>
        <fullName evidence="2">histidine kinase</fullName>
        <ecNumber evidence="2">2.7.13.3</ecNumber>
    </recommendedName>
</protein>
<organism evidence="11 12">
    <name type="scientific">Saccharophagus degradans</name>
    <dbReference type="NCBI Taxonomy" id="86304"/>
    <lineage>
        <taxon>Bacteria</taxon>
        <taxon>Pseudomonadati</taxon>
        <taxon>Pseudomonadota</taxon>
        <taxon>Gammaproteobacteria</taxon>
        <taxon>Cellvibrionales</taxon>
        <taxon>Cellvibrionaceae</taxon>
        <taxon>Saccharophagus</taxon>
    </lineage>
</organism>
<feature type="transmembrane region" description="Helical" evidence="9">
    <location>
        <begin position="203"/>
        <end position="221"/>
    </location>
</feature>
<keyword evidence="7 11" id="KW-0067">ATP-binding</keyword>
<dbReference type="GO" id="GO:0016020">
    <property type="term" value="C:membrane"/>
    <property type="evidence" value="ECO:0007669"/>
    <property type="project" value="InterPro"/>
</dbReference>
<evidence type="ECO:0000256" key="5">
    <source>
        <dbReference type="ARBA" id="ARBA00022741"/>
    </source>
</evidence>
<dbReference type="GO" id="GO:0022857">
    <property type="term" value="F:transmembrane transporter activity"/>
    <property type="evidence" value="ECO:0007669"/>
    <property type="project" value="InterPro"/>
</dbReference>
<keyword evidence="9" id="KW-1133">Transmembrane helix</keyword>
<dbReference type="NCBIfam" id="TIGR00229">
    <property type="entry name" value="sensory_box"/>
    <property type="match status" value="1"/>
</dbReference>
<feature type="transmembrane region" description="Helical" evidence="9">
    <location>
        <begin position="377"/>
        <end position="395"/>
    </location>
</feature>
<dbReference type="Proteomes" id="UP001169760">
    <property type="component" value="Unassembled WGS sequence"/>
</dbReference>
<dbReference type="PANTHER" id="PTHR43065:SF10">
    <property type="entry name" value="PEROXIDE STRESS-ACTIVATED HISTIDINE KINASE MAK3"/>
    <property type="match status" value="1"/>
</dbReference>
<feature type="transmembrane region" description="Helical" evidence="9">
    <location>
        <begin position="477"/>
        <end position="499"/>
    </location>
</feature>
<dbReference type="GO" id="GO:0000155">
    <property type="term" value="F:phosphorelay sensor kinase activity"/>
    <property type="evidence" value="ECO:0007669"/>
    <property type="project" value="InterPro"/>
</dbReference>
<evidence type="ECO:0000256" key="4">
    <source>
        <dbReference type="ARBA" id="ARBA00022679"/>
    </source>
</evidence>
<dbReference type="PANTHER" id="PTHR43065">
    <property type="entry name" value="SENSOR HISTIDINE KINASE"/>
    <property type="match status" value="1"/>
</dbReference>
<feature type="transmembrane region" description="Helical" evidence="9">
    <location>
        <begin position="407"/>
        <end position="428"/>
    </location>
</feature>
<feature type="transmembrane region" description="Helical" evidence="9">
    <location>
        <begin position="249"/>
        <end position="269"/>
    </location>
</feature>
<feature type="transmembrane region" description="Helical" evidence="9">
    <location>
        <begin position="330"/>
        <end position="356"/>
    </location>
</feature>
<dbReference type="InterPro" id="IPR005467">
    <property type="entry name" value="His_kinase_dom"/>
</dbReference>
<feature type="transmembrane region" description="Helical" evidence="9">
    <location>
        <begin position="65"/>
        <end position="87"/>
    </location>
</feature>
<evidence type="ECO:0000313" key="11">
    <source>
        <dbReference type="EMBL" id="MDO6424375.1"/>
    </source>
</evidence>
<evidence type="ECO:0000256" key="8">
    <source>
        <dbReference type="ARBA" id="ARBA00023012"/>
    </source>
</evidence>
<dbReference type="SMART" id="SM00388">
    <property type="entry name" value="HisKA"/>
    <property type="match status" value="1"/>
</dbReference>
<comment type="caution">
    <text evidence="11">The sequence shown here is derived from an EMBL/GenBank/DDBJ whole genome shotgun (WGS) entry which is preliminary data.</text>
</comment>
<keyword evidence="8" id="KW-0902">Two-component regulatory system</keyword>
<gene>
    <name evidence="11" type="ORF">Q4521_17955</name>
</gene>
<dbReference type="InterPro" id="IPR003661">
    <property type="entry name" value="HisK_dim/P_dom"/>
</dbReference>
<evidence type="ECO:0000256" key="2">
    <source>
        <dbReference type="ARBA" id="ARBA00012438"/>
    </source>
</evidence>
<name>A0AAW7X9Y1_9GAMM</name>
<evidence type="ECO:0000256" key="1">
    <source>
        <dbReference type="ARBA" id="ARBA00000085"/>
    </source>
</evidence>
<dbReference type="RefSeq" id="WP_216064639.1">
    <property type="nucleotide sequence ID" value="NZ_JAHKPP010000031.1"/>
</dbReference>
<dbReference type="CDD" id="cd00082">
    <property type="entry name" value="HisKA"/>
    <property type="match status" value="1"/>
</dbReference>
<dbReference type="InterPro" id="IPR003594">
    <property type="entry name" value="HATPase_dom"/>
</dbReference>
<feature type="transmembrane region" description="Helical" evidence="9">
    <location>
        <begin position="435"/>
        <end position="457"/>
    </location>
</feature>
<evidence type="ECO:0000256" key="6">
    <source>
        <dbReference type="ARBA" id="ARBA00022777"/>
    </source>
</evidence>
<keyword evidence="3" id="KW-0597">Phosphoprotein</keyword>
<keyword evidence="5" id="KW-0547">Nucleotide-binding</keyword>
<feature type="domain" description="Histidine kinase" evidence="10">
    <location>
        <begin position="768"/>
        <end position="982"/>
    </location>
</feature>
<evidence type="ECO:0000313" key="12">
    <source>
        <dbReference type="Proteomes" id="UP001169760"/>
    </source>
</evidence>
<dbReference type="EC" id="2.7.13.3" evidence="2"/>
<evidence type="ECO:0000259" key="10">
    <source>
        <dbReference type="PROSITE" id="PS50109"/>
    </source>
</evidence>
<dbReference type="SMART" id="SM00387">
    <property type="entry name" value="HATPase_c"/>
    <property type="match status" value="1"/>
</dbReference>
<proteinExistence type="predicted"/>
<feature type="transmembrane region" description="Helical" evidence="9">
    <location>
        <begin position="281"/>
        <end position="304"/>
    </location>
</feature>
<evidence type="ECO:0000256" key="9">
    <source>
        <dbReference type="SAM" id="Phobius"/>
    </source>
</evidence>
<dbReference type="Pfam" id="PF02518">
    <property type="entry name" value="HATPase_c"/>
    <property type="match status" value="1"/>
</dbReference>
<evidence type="ECO:0000256" key="3">
    <source>
        <dbReference type="ARBA" id="ARBA00022553"/>
    </source>
</evidence>
<keyword evidence="4" id="KW-0808">Transferase</keyword>
<dbReference type="Pfam" id="PF00512">
    <property type="entry name" value="HisKA"/>
    <property type="match status" value="1"/>
</dbReference>
<keyword evidence="9" id="KW-0472">Membrane</keyword>
<dbReference type="PROSITE" id="PS50109">
    <property type="entry name" value="HIS_KIN"/>
    <property type="match status" value="1"/>
</dbReference>
<reference evidence="11" key="1">
    <citation type="submission" date="2023-07" db="EMBL/GenBank/DDBJ databases">
        <title>Genome content predicts the carbon catabolic preferences of heterotrophic bacteria.</title>
        <authorList>
            <person name="Gralka M."/>
        </authorList>
    </citation>
    <scope>NUCLEOTIDE SEQUENCE</scope>
    <source>
        <strain evidence="11">I3M17_2</strain>
    </source>
</reference>
<dbReference type="InterPro" id="IPR001734">
    <property type="entry name" value="Na/solute_symporter"/>
</dbReference>
<dbReference type="AlphaFoldDB" id="A0AAW7X9Y1"/>
<feature type="transmembrane region" description="Helical" evidence="9">
    <location>
        <begin position="118"/>
        <end position="145"/>
    </location>
</feature>
<dbReference type="EMBL" id="JAUOPB010000014">
    <property type="protein sequence ID" value="MDO6424375.1"/>
    <property type="molecule type" value="Genomic_DNA"/>
</dbReference>
<accession>A0AAW7X9Y1</accession>
<comment type="catalytic activity">
    <reaction evidence="1">
        <text>ATP + protein L-histidine = ADP + protein N-phospho-L-histidine.</text>
        <dbReference type="EC" id="2.7.13.3"/>
    </reaction>
</comment>
<keyword evidence="9" id="KW-0812">Transmembrane</keyword>
<dbReference type="PROSITE" id="PS50283">
    <property type="entry name" value="NA_SOLUT_SYMP_3"/>
    <property type="match status" value="1"/>
</dbReference>
<keyword evidence="6" id="KW-0418">Kinase</keyword>
<sequence>MTFSFLQVALICFIYLGVLFAIAFATERGWIPNKIVFHPVTYIFSLGIFASAWSFYGVIDLAQNYGYGALAYYLGTGALFLFAPIALKPLIELARRFQINSTADLLTFRYHSHSVGGIITLCMLMAMIPLLVLQIQAVADTIHILTRNNGSSLDGPSSGFGTREILALVYCIVIAGFAMLFGSNREHHKGLITAMAFESLVKMTGLCAVGIFSLITIFGGLDGLDQWLLENPDQLENLYQPTKETSSHTLLLVFVATAVAMPHIFHMTVVENPVKHATQTVTWAFPLFLLVMALPVFPILWAGIELDTPIPAQYFPLAVPIAAGSSTFTIISFVAGLSAATGAMIAIALALATMVLNHWILPATPLQTKREIYGQLIWMRRILIAVVILVGFMFYRLLGSHFNLTDLALTAFIATLQFLPGVIAVAHWSRGNGKGLLAGLFVGMLTWMVGLMIPLVMGLKQTQFTTLGVTFDLGINHWNNITLWSLGLNTLTFVVVSLITKQSDAERYSAELCSEDELSHPIRLILDIRSPDDIANRLALRIGESTARTEVSRALKNLGLNPNESRPYALRRLRDEVEANLSGLMGIAMASEIMDKQIPFKMPETEGETDINLIESRLSQFRDHLTGLAAELNNLRLYHRRTLEELPLSVCSVGQDMEILMWNGAMEALTGIESTSVTGSRLEEALDPWGDLLTRFALSHSPHFYKQEIELAGRQHWINLHKASIPSSLANKVDGQVILLEDVTELVLLEQELVHSERLASIGRLAAGVAHEIGNPVTGIACLAQNMKYETDDPEILDTAQQILSQTDRVSRIVHSLVSFSHAGQQKDEELHAVNLRECAQEAINLLALQIEKKQVCFHNSVDEAIQVVADSQRLIQIFVNLLSNSRDASEPDTNVTIEASQEGRTTTISVTDEGPGIPLEIRDRVLEPFFTTKEPGEGTGLGLAMVYSIVEDHQGTLDIVSPVDLVLQKGTKFVIKLPNSLEVHAVKGNTRRSTAAPKP</sequence>
<dbReference type="GO" id="GO:0005524">
    <property type="term" value="F:ATP binding"/>
    <property type="evidence" value="ECO:0007669"/>
    <property type="project" value="UniProtKB-KW"/>
</dbReference>